<evidence type="ECO:0000256" key="1">
    <source>
        <dbReference type="SAM" id="SignalP"/>
    </source>
</evidence>
<dbReference type="OrthoDB" id="928769at2"/>
<protein>
    <recommendedName>
        <fullName evidence="3">NHL repeat containing protein</fullName>
    </recommendedName>
</protein>
<reference evidence="2" key="1">
    <citation type="submission" date="2006-10" db="EMBL/GenBank/DDBJ databases">
        <title>Complete sequence of Solibacter usitatus Ellin6076.</title>
        <authorList>
            <consortium name="US DOE Joint Genome Institute"/>
            <person name="Copeland A."/>
            <person name="Lucas S."/>
            <person name="Lapidus A."/>
            <person name="Barry K."/>
            <person name="Detter J.C."/>
            <person name="Glavina del Rio T."/>
            <person name="Hammon N."/>
            <person name="Israni S."/>
            <person name="Dalin E."/>
            <person name="Tice H."/>
            <person name="Pitluck S."/>
            <person name="Thompson L.S."/>
            <person name="Brettin T."/>
            <person name="Bruce D."/>
            <person name="Han C."/>
            <person name="Tapia R."/>
            <person name="Gilna P."/>
            <person name="Schmutz J."/>
            <person name="Larimer F."/>
            <person name="Land M."/>
            <person name="Hauser L."/>
            <person name="Kyrpides N."/>
            <person name="Mikhailova N."/>
            <person name="Janssen P.H."/>
            <person name="Kuske C.R."/>
            <person name="Richardson P."/>
        </authorList>
    </citation>
    <scope>NUCLEOTIDE SEQUENCE</scope>
    <source>
        <strain evidence="2">Ellin6076</strain>
    </source>
</reference>
<dbReference type="AlphaFoldDB" id="Q026A5"/>
<dbReference type="EMBL" id="CP000473">
    <property type="protein sequence ID" value="ABJ83164.1"/>
    <property type="molecule type" value="Genomic_DNA"/>
</dbReference>
<keyword evidence="1" id="KW-0732">Signal</keyword>
<dbReference type="STRING" id="234267.Acid_2174"/>
<dbReference type="InParanoid" id="Q026A5"/>
<dbReference type="InterPro" id="IPR011042">
    <property type="entry name" value="6-blade_b-propeller_TolB-like"/>
</dbReference>
<feature type="signal peptide" evidence="1">
    <location>
        <begin position="1"/>
        <end position="24"/>
    </location>
</feature>
<sequence precursor="true">MPSISKRLLTFISLFGLAAGSALAQPATATVFASGLSNPAKIITGPSGTLLVAETGTTSNSGRVSIISASGTRSTLIDGLPSGLSVPNGDPDGVNGLLLDGNTLYIAVGEGDLYANGTAQGTLVVNPNAGKISSPIFDSLLQVDLSQAADKIASGFTLQTADHTTLFHGQPVSLTNTSGDKATVSILAQFRFRPDPTEIIKHSHPYGITKIDSDPAHLYVNDAGLNLVHQVDIPSGRKRTLIQFPQFSNVGPTGPPVVDAVPTSVRAYGNQLLVSFLTGFPFTPGDSKVLQIDPATGTSVPFLSWLSSATDIVYRTRPNGARPQFFLLEYSTGFLAGAPGRVQVFNSPTGAVLVDGLHGPTSLALNNTAGTLYIASRTDGKILQVDVGQ</sequence>
<accession>Q026A5</accession>
<gene>
    <name evidence="2" type="ordered locus">Acid_2174</name>
</gene>
<evidence type="ECO:0000313" key="2">
    <source>
        <dbReference type="EMBL" id="ABJ83164.1"/>
    </source>
</evidence>
<dbReference type="NCBIfam" id="NF033206">
    <property type="entry name" value="ScyE_fam"/>
    <property type="match status" value="1"/>
</dbReference>
<dbReference type="KEGG" id="sus:Acid_2174"/>
<dbReference type="SUPFAM" id="SSF63829">
    <property type="entry name" value="Calcium-dependent phosphotriesterase"/>
    <property type="match status" value="2"/>
</dbReference>
<dbReference type="Gene3D" id="2.120.10.30">
    <property type="entry name" value="TolB, C-terminal domain"/>
    <property type="match status" value="1"/>
</dbReference>
<feature type="chain" id="PRO_5004163865" description="NHL repeat containing protein" evidence="1">
    <location>
        <begin position="25"/>
        <end position="389"/>
    </location>
</feature>
<evidence type="ECO:0008006" key="3">
    <source>
        <dbReference type="Google" id="ProtNLM"/>
    </source>
</evidence>
<name>Q026A5_SOLUE</name>
<dbReference type="eggNOG" id="COG2133">
    <property type="taxonomic scope" value="Bacteria"/>
</dbReference>
<proteinExistence type="predicted"/>
<dbReference type="InterPro" id="IPR048031">
    <property type="entry name" value="ScyD/ScyE-like"/>
</dbReference>
<organism evidence="2">
    <name type="scientific">Solibacter usitatus (strain Ellin6076)</name>
    <dbReference type="NCBI Taxonomy" id="234267"/>
    <lineage>
        <taxon>Bacteria</taxon>
        <taxon>Pseudomonadati</taxon>
        <taxon>Acidobacteriota</taxon>
        <taxon>Terriglobia</taxon>
        <taxon>Bryobacterales</taxon>
        <taxon>Solibacteraceae</taxon>
        <taxon>Candidatus Solibacter</taxon>
    </lineage>
</organism>
<dbReference type="HOGENOM" id="CLU_741313_0_0_0"/>